<evidence type="ECO:0000313" key="2">
    <source>
        <dbReference type="EMBL" id="EPF87723.1"/>
    </source>
</evidence>
<comment type="caution">
    <text evidence="2">The sequence shown here is derived from an EMBL/GenBank/DDBJ whole genome shotgun (WGS) entry which is preliminary data.</text>
</comment>
<reference evidence="2 3" key="1">
    <citation type="submission" date="2013-06" db="EMBL/GenBank/DDBJ databases">
        <title>The Genome Sequence of Acinetobacter gyllenbergii CIP 110306.</title>
        <authorList>
            <consortium name="The Broad Institute Genome Sequencing Platform"/>
            <consortium name="The Broad Institute Genome Sequencing Center for Infectious Disease"/>
            <person name="Cerqueira G."/>
            <person name="Feldgarden M."/>
            <person name="Courvalin P."/>
            <person name="Perichon B."/>
            <person name="Grillot-Courvalin C."/>
            <person name="Clermont D."/>
            <person name="Rocha E."/>
            <person name="Yoon E.-J."/>
            <person name="Nemec A."/>
            <person name="Young S.K."/>
            <person name="Zeng Q."/>
            <person name="Gargeya S."/>
            <person name="Fitzgerald M."/>
            <person name="Abouelleil A."/>
            <person name="Alvarado L."/>
            <person name="Berlin A.M."/>
            <person name="Chapman S.B."/>
            <person name="Dewar J."/>
            <person name="Goldberg J."/>
            <person name="Griggs A."/>
            <person name="Gujja S."/>
            <person name="Hansen M."/>
            <person name="Howarth C."/>
            <person name="Imamovic A."/>
            <person name="Larimer J."/>
            <person name="McCowan C."/>
            <person name="Murphy C."/>
            <person name="Pearson M."/>
            <person name="Priest M."/>
            <person name="Roberts A."/>
            <person name="Saif S."/>
            <person name="Shea T."/>
            <person name="Sykes S."/>
            <person name="Wortman J."/>
            <person name="Nusbaum C."/>
            <person name="Birren B."/>
        </authorList>
    </citation>
    <scope>NUCLEOTIDE SEQUENCE [LARGE SCALE GENOMIC DNA]</scope>
    <source>
        <strain evidence="2 3">CIP 110306</strain>
    </source>
</reference>
<dbReference type="Gene3D" id="2.40.160.170">
    <property type="match status" value="1"/>
</dbReference>
<keyword evidence="3" id="KW-1185">Reference proteome</keyword>
<dbReference type="RefSeq" id="WP_016540904.1">
    <property type="nucleotide sequence ID" value="NZ_ASQH01000006.1"/>
</dbReference>
<keyword evidence="1" id="KW-0732">Signal</keyword>
<gene>
    <name evidence="2" type="ORF">F957_01591</name>
</gene>
<dbReference type="GeneID" id="99059244"/>
<dbReference type="Proteomes" id="UP000014523">
    <property type="component" value="Unassembled WGS sequence"/>
</dbReference>
<protein>
    <recommendedName>
        <fullName evidence="4">Outer membrane protein beta-barrel domain-containing protein</fullName>
    </recommendedName>
</protein>
<evidence type="ECO:0000313" key="3">
    <source>
        <dbReference type="Proteomes" id="UP000014523"/>
    </source>
</evidence>
<dbReference type="NCBIfam" id="NF038067">
    <property type="entry name" value="OMP_CarO"/>
    <property type="match status" value="1"/>
</dbReference>
<feature type="signal peptide" evidence="1">
    <location>
        <begin position="1"/>
        <end position="22"/>
    </location>
</feature>
<evidence type="ECO:0008006" key="4">
    <source>
        <dbReference type="Google" id="ProtNLM"/>
    </source>
</evidence>
<proteinExistence type="predicted"/>
<evidence type="ECO:0000256" key="1">
    <source>
        <dbReference type="SAM" id="SignalP"/>
    </source>
</evidence>
<sequence length="249" mass="26803">MKALRVMLAAGALTAIAGTAFAADEQVVKESVYAFPSYLDPVSVRAEVGTTGYGGAISYRVNPYVSLSLGYNGGDISWSDDLKVNGSKYDLDMDNKTAYLNAEIRPWGTNANNFVNSIYVATGVGYLDNDYKLDRRVGQGRNFSVNNTDFNATSDVHIAGKMSYKDDIAPYVGVGIAPQVYKNIGVFGEVGAYYTGNPTASLQNVNGGTASNGSGANLNDEIAKEERNIENKSRYEWMPVAKVGVSFKF</sequence>
<name>A0A829HHH7_9GAMM</name>
<dbReference type="EMBL" id="ATGG01000012">
    <property type="protein sequence ID" value="EPF87723.1"/>
    <property type="molecule type" value="Genomic_DNA"/>
</dbReference>
<dbReference type="InterPro" id="IPR011250">
    <property type="entry name" value="OMP/PagP_B-barrel"/>
</dbReference>
<accession>A0A829HHH7</accession>
<dbReference type="SUPFAM" id="SSF56925">
    <property type="entry name" value="OMPA-like"/>
    <property type="match status" value="1"/>
</dbReference>
<dbReference type="InterPro" id="IPR049853">
    <property type="entry name" value="CarO_OMP"/>
</dbReference>
<feature type="chain" id="PRO_5032306423" description="Outer membrane protein beta-barrel domain-containing protein" evidence="1">
    <location>
        <begin position="23"/>
        <end position="249"/>
    </location>
</feature>
<dbReference type="AlphaFoldDB" id="A0A829HHH7"/>
<organism evidence="2 3">
    <name type="scientific">Acinetobacter gyllenbergii CIP 110306 = MTCC 11365</name>
    <dbReference type="NCBI Taxonomy" id="1217657"/>
    <lineage>
        <taxon>Bacteria</taxon>
        <taxon>Pseudomonadati</taxon>
        <taxon>Pseudomonadota</taxon>
        <taxon>Gammaproteobacteria</taxon>
        <taxon>Moraxellales</taxon>
        <taxon>Moraxellaceae</taxon>
        <taxon>Acinetobacter</taxon>
    </lineage>
</organism>